<protein>
    <recommendedName>
        <fullName evidence="1">PAS domain-containing protein</fullName>
    </recommendedName>
</protein>
<feature type="domain" description="PAS" evidence="1">
    <location>
        <begin position="57"/>
        <end position="113"/>
    </location>
</feature>
<dbReference type="Gene3D" id="3.30.450.20">
    <property type="entry name" value="PAS domain"/>
    <property type="match status" value="1"/>
</dbReference>
<dbReference type="InterPro" id="IPR035965">
    <property type="entry name" value="PAS-like_dom_sf"/>
</dbReference>
<dbReference type="AlphaFoldDB" id="A0A8H3CBZ5"/>
<gene>
    <name evidence="2" type="ORF">RDB_LOCUS124461</name>
</gene>
<proteinExistence type="predicted"/>
<evidence type="ECO:0000313" key="3">
    <source>
        <dbReference type="Proteomes" id="UP000663840"/>
    </source>
</evidence>
<name>A0A8H3CBZ5_9AGAM</name>
<evidence type="ECO:0000313" key="2">
    <source>
        <dbReference type="EMBL" id="CAE6476154.1"/>
    </source>
</evidence>
<organism evidence="2 3">
    <name type="scientific">Rhizoctonia solani</name>
    <dbReference type="NCBI Taxonomy" id="456999"/>
    <lineage>
        <taxon>Eukaryota</taxon>
        <taxon>Fungi</taxon>
        <taxon>Dikarya</taxon>
        <taxon>Basidiomycota</taxon>
        <taxon>Agaricomycotina</taxon>
        <taxon>Agaricomycetes</taxon>
        <taxon>Cantharellales</taxon>
        <taxon>Ceratobasidiaceae</taxon>
        <taxon>Rhizoctonia</taxon>
    </lineage>
</organism>
<reference evidence="2" key="1">
    <citation type="submission" date="2021-01" db="EMBL/GenBank/DDBJ databases">
        <authorList>
            <person name="Kaushik A."/>
        </authorList>
    </citation>
    <scope>NUCLEOTIDE SEQUENCE</scope>
    <source>
        <strain evidence="2">AG1-1A</strain>
    </source>
</reference>
<sequence length="316" mass="34621">MSLVVHVYPLRASRYCPPYPGYIKKPFPDRYGSATSSSLPVCYSKSLPVYIMDCSFMFIIRVNSLEFVYASESITDVLGFEQHHVLQRGITDLVDDYEQEDVARALNTIVRENKAASLLYLHLLHAQQQRFIVCQMTISVAGNVIVGSICQAALDAIGSTARDQSAEELIVAVNESVSYPGISRYHATGWTGTRFPRTALLLDRFSADCIITHCTNNAILDNESCVERRGGLFRYVAPQDEASVRNFITRLKQSGIEANAPTNVGFVYHTFNLCVAGRDSQASGAQAPPNGANEIRVSAVGSASSDGLTLVLKLEP</sequence>
<dbReference type="EMBL" id="CAJMWR010003953">
    <property type="protein sequence ID" value="CAE6476154.1"/>
    <property type="molecule type" value="Genomic_DNA"/>
</dbReference>
<dbReference type="Proteomes" id="UP000663840">
    <property type="component" value="Unassembled WGS sequence"/>
</dbReference>
<evidence type="ECO:0000259" key="1">
    <source>
        <dbReference type="PROSITE" id="PS50112"/>
    </source>
</evidence>
<comment type="caution">
    <text evidence="2">The sequence shown here is derived from an EMBL/GenBank/DDBJ whole genome shotgun (WGS) entry which is preliminary data.</text>
</comment>
<dbReference type="PROSITE" id="PS50112">
    <property type="entry name" value="PAS"/>
    <property type="match status" value="1"/>
</dbReference>
<dbReference type="SUPFAM" id="SSF55785">
    <property type="entry name" value="PYP-like sensor domain (PAS domain)"/>
    <property type="match status" value="1"/>
</dbReference>
<dbReference type="CDD" id="cd00130">
    <property type="entry name" value="PAS"/>
    <property type="match status" value="1"/>
</dbReference>
<accession>A0A8H3CBZ5</accession>
<dbReference type="InterPro" id="IPR000014">
    <property type="entry name" value="PAS"/>
</dbReference>